<name>A0ABP9J876_9MICO</name>
<comment type="caution">
    <text evidence="1">The sequence shown here is derived from an EMBL/GenBank/DDBJ whole genome shotgun (WGS) entry which is preliminary data.</text>
</comment>
<dbReference type="RefSeq" id="WP_345506529.1">
    <property type="nucleotide sequence ID" value="NZ_BAABIW010000009.1"/>
</dbReference>
<dbReference type="Proteomes" id="UP001500427">
    <property type="component" value="Unassembled WGS sequence"/>
</dbReference>
<reference evidence="2" key="1">
    <citation type="journal article" date="2019" name="Int. J. Syst. Evol. Microbiol.">
        <title>The Global Catalogue of Microorganisms (GCM) 10K type strain sequencing project: providing services to taxonomists for standard genome sequencing and annotation.</title>
        <authorList>
            <consortium name="The Broad Institute Genomics Platform"/>
            <consortium name="The Broad Institute Genome Sequencing Center for Infectious Disease"/>
            <person name="Wu L."/>
            <person name="Ma J."/>
        </authorList>
    </citation>
    <scope>NUCLEOTIDE SEQUENCE [LARGE SCALE GENOMIC DNA]</scope>
    <source>
        <strain evidence="2">JCM 17687</strain>
    </source>
</reference>
<evidence type="ECO:0000313" key="1">
    <source>
        <dbReference type="EMBL" id="GAA5022002.1"/>
    </source>
</evidence>
<keyword evidence="2" id="KW-1185">Reference proteome</keyword>
<dbReference type="InterPro" id="IPR011335">
    <property type="entry name" value="Restrct_endonuc-II-like"/>
</dbReference>
<proteinExistence type="predicted"/>
<evidence type="ECO:0008006" key="3">
    <source>
        <dbReference type="Google" id="ProtNLM"/>
    </source>
</evidence>
<organism evidence="1 2">
    <name type="scientific">Terrabacter aeriphilus</name>
    <dbReference type="NCBI Taxonomy" id="515662"/>
    <lineage>
        <taxon>Bacteria</taxon>
        <taxon>Bacillati</taxon>
        <taxon>Actinomycetota</taxon>
        <taxon>Actinomycetes</taxon>
        <taxon>Micrococcales</taxon>
        <taxon>Intrasporangiaceae</taxon>
        <taxon>Terrabacter</taxon>
    </lineage>
</organism>
<gene>
    <name evidence="1" type="ORF">GCM10023258_11880</name>
</gene>
<protein>
    <recommendedName>
        <fullName evidence="3">DUF559 domain-containing protein</fullName>
    </recommendedName>
</protein>
<evidence type="ECO:0000313" key="2">
    <source>
        <dbReference type="Proteomes" id="UP001500427"/>
    </source>
</evidence>
<accession>A0ABP9J876</accession>
<dbReference type="SUPFAM" id="SSF52980">
    <property type="entry name" value="Restriction endonuclease-like"/>
    <property type="match status" value="1"/>
</dbReference>
<sequence>MLGDSLVHGGVTSPDALRAAAADHRGRGALLARRAASLVRTGAESAMESRLRMLVVLSGLPEPVLQHPVRTRHGYWRLDLAWPAVLVALEYDGRHHIERERQWARDLGRREALESDGWRFVVAIAGDVLATPGLTLQRLEEALRRAGLPVRVRSTQWRRHFPGHP</sequence>
<dbReference type="Gene3D" id="3.40.960.10">
    <property type="entry name" value="VSR Endonuclease"/>
    <property type="match status" value="1"/>
</dbReference>
<dbReference type="EMBL" id="BAABIW010000009">
    <property type="protein sequence ID" value="GAA5022002.1"/>
    <property type="molecule type" value="Genomic_DNA"/>
</dbReference>